<dbReference type="CDD" id="cd02440">
    <property type="entry name" value="AdoMet_MTases"/>
    <property type="match status" value="1"/>
</dbReference>
<dbReference type="eggNOG" id="COG2813">
    <property type="taxonomic scope" value="Bacteria"/>
</dbReference>
<dbReference type="KEGG" id="bco:Bcell_0107"/>
<dbReference type="InterPro" id="IPR046977">
    <property type="entry name" value="RsmC/RlmG"/>
</dbReference>
<keyword evidence="5" id="KW-1185">Reference proteome</keyword>
<proteinExistence type="predicted"/>
<dbReference type="Gene3D" id="3.40.50.150">
    <property type="entry name" value="Vaccinia Virus protein VP39"/>
    <property type="match status" value="1"/>
</dbReference>
<keyword evidence="2 4" id="KW-0808">Transferase</keyword>
<keyword evidence="1 4" id="KW-0489">Methyltransferase</keyword>
<gene>
    <name evidence="4" type="ordered locus">Bcell_0107</name>
</gene>
<evidence type="ECO:0000256" key="1">
    <source>
        <dbReference type="ARBA" id="ARBA00022603"/>
    </source>
</evidence>
<dbReference type="EMBL" id="CP002394">
    <property type="protein sequence ID" value="ADU28398.1"/>
    <property type="molecule type" value="Genomic_DNA"/>
</dbReference>
<dbReference type="SUPFAM" id="SSF53335">
    <property type="entry name" value="S-adenosyl-L-methionine-dependent methyltransferases"/>
    <property type="match status" value="1"/>
</dbReference>
<dbReference type="Pfam" id="PF05175">
    <property type="entry name" value="MTS"/>
    <property type="match status" value="1"/>
</dbReference>
<protein>
    <submittedName>
        <fullName evidence="4">Methyltransferase small</fullName>
    </submittedName>
</protein>
<dbReference type="RefSeq" id="WP_013486741.1">
    <property type="nucleotide sequence ID" value="NC_014829.1"/>
</dbReference>
<evidence type="ECO:0000256" key="2">
    <source>
        <dbReference type="ARBA" id="ARBA00022679"/>
    </source>
</evidence>
<dbReference type="AlphaFoldDB" id="E6TSI3"/>
<dbReference type="Proteomes" id="UP000001401">
    <property type="component" value="Chromosome"/>
</dbReference>
<dbReference type="PANTHER" id="PTHR47816:SF4">
    <property type="entry name" value="RIBOSOMAL RNA SMALL SUBUNIT METHYLTRANSFERASE C"/>
    <property type="match status" value="1"/>
</dbReference>
<dbReference type="PANTHER" id="PTHR47816">
    <property type="entry name" value="RIBOSOMAL RNA SMALL SUBUNIT METHYLTRANSFERASE C"/>
    <property type="match status" value="1"/>
</dbReference>
<feature type="domain" description="Methyltransferase small" evidence="3">
    <location>
        <begin position="28"/>
        <end position="195"/>
    </location>
</feature>
<dbReference type="GO" id="GO:0032259">
    <property type="term" value="P:methylation"/>
    <property type="evidence" value="ECO:0007669"/>
    <property type="project" value="UniProtKB-KW"/>
</dbReference>
<dbReference type="GO" id="GO:0008757">
    <property type="term" value="F:S-adenosylmethionine-dependent methyltransferase activity"/>
    <property type="evidence" value="ECO:0007669"/>
    <property type="project" value="InterPro"/>
</dbReference>
<reference evidence="4 5" key="1">
    <citation type="submission" date="2010-12" db="EMBL/GenBank/DDBJ databases">
        <title>Complete sequence of Bacillus cellulosilyticus DSM 2522.</title>
        <authorList>
            <consortium name="US DOE Joint Genome Institute"/>
            <person name="Lucas S."/>
            <person name="Copeland A."/>
            <person name="Lapidus A."/>
            <person name="Cheng J.-F."/>
            <person name="Bruce D."/>
            <person name="Goodwin L."/>
            <person name="Pitluck S."/>
            <person name="Chertkov O."/>
            <person name="Detter J.C."/>
            <person name="Han C."/>
            <person name="Tapia R."/>
            <person name="Land M."/>
            <person name="Hauser L."/>
            <person name="Jeffries C."/>
            <person name="Kyrpides N."/>
            <person name="Ivanova N."/>
            <person name="Mikhailova N."/>
            <person name="Brumm P."/>
            <person name="Mead D."/>
            <person name="Woyke T."/>
        </authorList>
    </citation>
    <scope>NUCLEOTIDE SEQUENCE [LARGE SCALE GENOMIC DNA]</scope>
    <source>
        <strain evidence="5">ATCC 21833 / DSM 2522 / FERM P-1141 / JCM 9156 / N-4</strain>
    </source>
</reference>
<dbReference type="HOGENOM" id="CLU_018398_7_2_9"/>
<evidence type="ECO:0000259" key="3">
    <source>
        <dbReference type="Pfam" id="PF05175"/>
    </source>
</evidence>
<evidence type="ECO:0000313" key="4">
    <source>
        <dbReference type="EMBL" id="ADU28398.1"/>
    </source>
</evidence>
<evidence type="ECO:0000313" key="5">
    <source>
        <dbReference type="Proteomes" id="UP000001401"/>
    </source>
</evidence>
<sequence>MSDHYYSEKPTVKSERKKITETITNDQYTFYVDRGIFSKTGLDFGSRLLIESFELPNVVGTIVDVGCGWGPISISLAKRNPNIDFIALDINERAVKLTEENVKLNGVTNLHVMQSNLLEGHEGKYYSAIITNPPIRAGKNTVFKLYEQAANALVKNGEIWIVIQKKQGAPSTIAKLEDLGFDVEVIKKSKGYYIIRGKKC</sequence>
<dbReference type="STRING" id="649639.Bcell_0107"/>
<dbReference type="InterPro" id="IPR029063">
    <property type="entry name" value="SAM-dependent_MTases_sf"/>
</dbReference>
<name>E6TSI3_EVAC2</name>
<dbReference type="OrthoDB" id="9764961at2"/>
<organism evidence="4 5">
    <name type="scientific">Evansella cellulosilytica (strain ATCC 21833 / DSM 2522 / FERM P-1141 / JCM 9156 / N-4)</name>
    <name type="common">Bacillus cellulosilyticus</name>
    <dbReference type="NCBI Taxonomy" id="649639"/>
    <lineage>
        <taxon>Bacteria</taxon>
        <taxon>Bacillati</taxon>
        <taxon>Bacillota</taxon>
        <taxon>Bacilli</taxon>
        <taxon>Bacillales</taxon>
        <taxon>Bacillaceae</taxon>
        <taxon>Evansella</taxon>
    </lineage>
</organism>
<accession>E6TSI3</accession>
<dbReference type="InterPro" id="IPR007848">
    <property type="entry name" value="Small_mtfrase_dom"/>
</dbReference>